<protein>
    <submittedName>
        <fullName evidence="1">DUF5076 domain-containing protein</fullName>
    </submittedName>
</protein>
<dbReference type="InterPro" id="IPR031796">
    <property type="entry name" value="DUF5076"/>
</dbReference>
<evidence type="ECO:0000313" key="2">
    <source>
        <dbReference type="Proteomes" id="UP001629244"/>
    </source>
</evidence>
<reference evidence="1 2" key="1">
    <citation type="submission" date="2024-06" db="EMBL/GenBank/DDBJ databases">
        <authorList>
            <person name="Kaempfer P."/>
            <person name="Viver T."/>
        </authorList>
    </citation>
    <scope>NUCLEOTIDE SEQUENCE [LARGE SCALE GENOMIC DNA]</scope>
    <source>
        <strain evidence="1 2">ST-64</strain>
    </source>
</reference>
<dbReference type="Pfam" id="PF16826">
    <property type="entry name" value="DUF5076"/>
    <property type="match status" value="1"/>
</dbReference>
<proteinExistence type="predicted"/>
<accession>A0ABW8YSQ6</accession>
<dbReference type="Gene3D" id="3.30.2370.10">
    <property type="entry name" value="putative pyruvate dehydrogenase"/>
    <property type="match status" value="1"/>
</dbReference>
<name>A0ABW8YSQ6_9SPHN</name>
<comment type="caution">
    <text evidence="1">The sequence shown here is derived from an EMBL/GenBank/DDBJ whole genome shotgun (WGS) entry which is preliminary data.</text>
</comment>
<dbReference type="RefSeq" id="WP_408079629.1">
    <property type="nucleotide sequence ID" value="NZ_JBELQC010000002.1"/>
</dbReference>
<keyword evidence="2" id="KW-1185">Reference proteome</keyword>
<dbReference type="EMBL" id="JBELQC010000002">
    <property type="protein sequence ID" value="MFL9842206.1"/>
    <property type="molecule type" value="Genomic_DNA"/>
</dbReference>
<organism evidence="1 2">
    <name type="scientific">Sphingomonas plantiphila</name>
    <dbReference type="NCBI Taxonomy" id="3163295"/>
    <lineage>
        <taxon>Bacteria</taxon>
        <taxon>Pseudomonadati</taxon>
        <taxon>Pseudomonadota</taxon>
        <taxon>Alphaproteobacteria</taxon>
        <taxon>Sphingomonadales</taxon>
        <taxon>Sphingomonadaceae</taxon>
        <taxon>Sphingomonas</taxon>
    </lineage>
</organism>
<dbReference type="Proteomes" id="UP001629244">
    <property type="component" value="Unassembled WGS sequence"/>
</dbReference>
<sequence length="102" mass="11354">MTHPNALDLSQGDVLTGESHEVMRVWVTNGAGSSVWIDARLLEDPKIFGYLMSDTIRHAARAYATTWGKDERVMLEQIVAGLSEELRHQEGEITTIQEGSLD</sequence>
<gene>
    <name evidence="1" type="ORF">ABS767_14635</name>
</gene>
<evidence type="ECO:0000313" key="1">
    <source>
        <dbReference type="EMBL" id="MFL9842206.1"/>
    </source>
</evidence>